<proteinExistence type="predicted"/>
<evidence type="ECO:0000313" key="1">
    <source>
        <dbReference type="EMBL" id="KAI3814763.1"/>
    </source>
</evidence>
<dbReference type="EMBL" id="CM042022">
    <property type="protein sequence ID" value="KAI3814763.1"/>
    <property type="molecule type" value="Genomic_DNA"/>
</dbReference>
<sequence>MVVLQHVHSLSLIDLNPKYPFDEEVYDDEEDLIIKQAFQYPCDRCDQEIAYLHRCEPSDSGTNITSRNYGDDRSILHLPLSEQTYNIIKDIILKGSKETSITHNSHEHPLILVDTVNKVKDICNVCVRPIVMDMPYYKCTFYDQGCNFLLHDWCTRLPAELEDHISHPYPQHTLILLPNEPDMGASLFECEVCFRVTNGFVYRCVECNYCIDVRCAFIAPEFKHGKHTLQKITHKSHPYHLLSIINARLEKNYCRMCLSGFTEENKASLSCESCNFHLHPECALLLPETIRHKYDKHPMTLCYSPIENHGGDYFCEVYEEELNPNACFYHCHECAQSIHSACAPLIPQAQSIPLYNLYVSSIFDSSKWVFDMNIKTGVIHKVSNHPHPLSLLEATESDGNCTKCNRRLNKNDLIFKCLQCKYTVHWLHHLELEL</sequence>
<accession>A0ACB9J2T7</accession>
<organism evidence="1 2">
    <name type="scientific">Smallanthus sonchifolius</name>
    <dbReference type="NCBI Taxonomy" id="185202"/>
    <lineage>
        <taxon>Eukaryota</taxon>
        <taxon>Viridiplantae</taxon>
        <taxon>Streptophyta</taxon>
        <taxon>Embryophyta</taxon>
        <taxon>Tracheophyta</taxon>
        <taxon>Spermatophyta</taxon>
        <taxon>Magnoliopsida</taxon>
        <taxon>eudicotyledons</taxon>
        <taxon>Gunneridae</taxon>
        <taxon>Pentapetalae</taxon>
        <taxon>asterids</taxon>
        <taxon>campanulids</taxon>
        <taxon>Asterales</taxon>
        <taxon>Asteraceae</taxon>
        <taxon>Asteroideae</taxon>
        <taxon>Heliantheae alliance</taxon>
        <taxon>Millerieae</taxon>
        <taxon>Smallanthus</taxon>
    </lineage>
</organism>
<protein>
    <submittedName>
        <fullName evidence="1">Uncharacterized protein</fullName>
    </submittedName>
</protein>
<evidence type="ECO:0000313" key="2">
    <source>
        <dbReference type="Proteomes" id="UP001056120"/>
    </source>
</evidence>
<reference evidence="2" key="1">
    <citation type="journal article" date="2022" name="Mol. Ecol. Resour.">
        <title>The genomes of chicory, endive, great burdock and yacon provide insights into Asteraceae palaeo-polyploidization history and plant inulin production.</title>
        <authorList>
            <person name="Fan W."/>
            <person name="Wang S."/>
            <person name="Wang H."/>
            <person name="Wang A."/>
            <person name="Jiang F."/>
            <person name="Liu H."/>
            <person name="Zhao H."/>
            <person name="Xu D."/>
            <person name="Zhang Y."/>
        </authorList>
    </citation>
    <scope>NUCLEOTIDE SEQUENCE [LARGE SCALE GENOMIC DNA]</scope>
    <source>
        <strain evidence="2">cv. Yunnan</strain>
    </source>
</reference>
<keyword evidence="2" id="KW-1185">Reference proteome</keyword>
<reference evidence="1 2" key="2">
    <citation type="journal article" date="2022" name="Mol. Ecol. Resour.">
        <title>The genomes of chicory, endive, great burdock and yacon provide insights into Asteraceae paleo-polyploidization history and plant inulin production.</title>
        <authorList>
            <person name="Fan W."/>
            <person name="Wang S."/>
            <person name="Wang H."/>
            <person name="Wang A."/>
            <person name="Jiang F."/>
            <person name="Liu H."/>
            <person name="Zhao H."/>
            <person name="Xu D."/>
            <person name="Zhang Y."/>
        </authorList>
    </citation>
    <scope>NUCLEOTIDE SEQUENCE [LARGE SCALE GENOMIC DNA]</scope>
    <source>
        <strain evidence="2">cv. Yunnan</strain>
        <tissue evidence="1">Leaves</tissue>
    </source>
</reference>
<dbReference type="Proteomes" id="UP001056120">
    <property type="component" value="Linkage Group LG05"/>
</dbReference>
<name>A0ACB9J2T7_9ASTR</name>
<gene>
    <name evidence="1" type="ORF">L1987_14407</name>
</gene>
<comment type="caution">
    <text evidence="1">The sequence shown here is derived from an EMBL/GenBank/DDBJ whole genome shotgun (WGS) entry which is preliminary data.</text>
</comment>